<evidence type="ECO:0000256" key="1">
    <source>
        <dbReference type="ARBA" id="ARBA00001933"/>
    </source>
</evidence>
<dbReference type="InterPro" id="IPR015421">
    <property type="entry name" value="PyrdxlP-dep_Trfase_major"/>
</dbReference>
<evidence type="ECO:0000313" key="5">
    <source>
        <dbReference type="EMBL" id="MBC5850241.1"/>
    </source>
</evidence>
<dbReference type="OrthoDB" id="9807157at2"/>
<dbReference type="Pfam" id="PF00155">
    <property type="entry name" value="Aminotran_1_2"/>
    <property type="match status" value="1"/>
</dbReference>
<organism evidence="5 6">
    <name type="scientific">Vibrio metschnikovii</name>
    <dbReference type="NCBI Taxonomy" id="28172"/>
    <lineage>
        <taxon>Bacteria</taxon>
        <taxon>Pseudomonadati</taxon>
        <taxon>Pseudomonadota</taxon>
        <taxon>Gammaproteobacteria</taxon>
        <taxon>Vibrionales</taxon>
        <taxon>Vibrionaceae</taxon>
        <taxon>Vibrio</taxon>
    </lineage>
</organism>
<dbReference type="PANTHER" id="PTHR13693">
    <property type="entry name" value="CLASS II AMINOTRANSFERASE/8-AMINO-7-OXONONANOATE SYNTHASE"/>
    <property type="match status" value="1"/>
</dbReference>
<dbReference type="EMBL" id="JACRUP010000002">
    <property type="protein sequence ID" value="MBC5850241.1"/>
    <property type="molecule type" value="Genomic_DNA"/>
</dbReference>
<dbReference type="GO" id="GO:0009102">
    <property type="term" value="P:biotin biosynthetic process"/>
    <property type="evidence" value="ECO:0007669"/>
    <property type="project" value="TreeGrafter"/>
</dbReference>
<dbReference type="GeneID" id="79889385"/>
<evidence type="ECO:0000256" key="3">
    <source>
        <dbReference type="ARBA" id="ARBA00022898"/>
    </source>
</evidence>
<dbReference type="GO" id="GO:0008710">
    <property type="term" value="F:8-amino-7-oxononanoate synthase activity"/>
    <property type="evidence" value="ECO:0007669"/>
    <property type="project" value="TreeGrafter"/>
</dbReference>
<gene>
    <name evidence="5" type="primary">cqsA</name>
    <name evidence="5" type="ORF">H8Q88_04620</name>
</gene>
<accession>A0A9X0R873</accession>
<comment type="caution">
    <text evidence="5">The sequence shown here is derived from an EMBL/GenBank/DDBJ whole genome shotgun (WGS) entry which is preliminary data.</text>
</comment>
<dbReference type="RefSeq" id="WP_004396503.1">
    <property type="nucleotide sequence ID" value="NZ_CP046794.1"/>
</dbReference>
<keyword evidence="6" id="KW-1185">Reference proteome</keyword>
<sequence>MKYGTSKKQLPEFIQQRLDLFINDLIDSNNNGKHLVLGKRPSTNDIILQSNDYLSLSHHPLIKAHLKQAIDDSTDSVFMSAIFLQDEADKPDLEQQLAQFAQFDTCLLSQSGWNANTALLQTICSADTNVYIDFFAHMSLWEGARYANAHLHPFMHNHCDHLVKLIKRHGPGLIVVDSIYSTIGTVAPLADLVAIAKQYGCAILVDESHSLGTHGPKGAGLLAELGLSSQVDFMTVSLAKSFAYRAGAIWANNHVDRCLPFVGYPAIFSSTILPYEVAALSATLSVIQSADERRKQLFRHSEQLRHGLLELGFTIRSQSQIIALETGDERNTENVRDFLENNGVFGAVFCRPATAKNKNIIRLSLNSSLKDSDIQKILSVCESAIHNKQLYFK</sequence>
<dbReference type="AlphaFoldDB" id="A0A9X0R873"/>
<dbReference type="SUPFAM" id="SSF53383">
    <property type="entry name" value="PLP-dependent transferases"/>
    <property type="match status" value="1"/>
</dbReference>
<dbReference type="Gene3D" id="3.90.1150.10">
    <property type="entry name" value="Aspartate Aminotransferase, domain 1"/>
    <property type="match status" value="1"/>
</dbReference>
<comment type="cofactor">
    <cofactor evidence="1">
        <name>pyridoxal 5'-phosphate</name>
        <dbReference type="ChEBI" id="CHEBI:597326"/>
    </cofactor>
</comment>
<dbReference type="InterPro" id="IPR050087">
    <property type="entry name" value="AON_synthase_class-II"/>
</dbReference>
<feature type="domain" description="Aminotransferase class I/classII large" evidence="4">
    <location>
        <begin position="45"/>
        <end position="378"/>
    </location>
</feature>
<dbReference type="NCBIfam" id="NF005526">
    <property type="entry name" value="PRK07179.1"/>
    <property type="match status" value="1"/>
</dbReference>
<dbReference type="InterPro" id="IPR015422">
    <property type="entry name" value="PyrdxlP-dep_Trfase_small"/>
</dbReference>
<reference evidence="5" key="1">
    <citation type="submission" date="2020-08" db="EMBL/GenBank/DDBJ databases">
        <title>Genome Sequencing and Pan-Genome Analysis of Migratory bird Vibrio Strains, Inner Mongolia.</title>
        <authorList>
            <person name="Zheng L."/>
        </authorList>
    </citation>
    <scope>NUCLEOTIDE SEQUENCE</scope>
    <source>
        <strain evidence="5">M13F</strain>
    </source>
</reference>
<dbReference type="Proteomes" id="UP000615796">
    <property type="component" value="Unassembled WGS sequence"/>
</dbReference>
<dbReference type="InterPro" id="IPR004839">
    <property type="entry name" value="Aminotransferase_I/II_large"/>
</dbReference>
<protein>
    <submittedName>
        <fullName evidence="5">Quorum-sensing autoinducer CAI-1 synthase</fullName>
    </submittedName>
</protein>
<dbReference type="InterPro" id="IPR015424">
    <property type="entry name" value="PyrdxlP-dep_Trfase"/>
</dbReference>
<proteinExistence type="predicted"/>
<dbReference type="GO" id="GO:0030170">
    <property type="term" value="F:pyridoxal phosphate binding"/>
    <property type="evidence" value="ECO:0007669"/>
    <property type="project" value="InterPro"/>
</dbReference>
<keyword evidence="3" id="KW-0663">Pyridoxal phosphate</keyword>
<dbReference type="Gene3D" id="3.40.640.10">
    <property type="entry name" value="Type I PLP-dependent aspartate aminotransferase-like (Major domain)"/>
    <property type="match status" value="1"/>
</dbReference>
<dbReference type="PANTHER" id="PTHR13693:SF100">
    <property type="entry name" value="8-AMINO-7-OXONONANOATE SYNTHASE"/>
    <property type="match status" value="1"/>
</dbReference>
<keyword evidence="2" id="KW-0808">Transferase</keyword>
<name>A0A9X0R873_VIBME</name>
<evidence type="ECO:0000259" key="4">
    <source>
        <dbReference type="Pfam" id="PF00155"/>
    </source>
</evidence>
<dbReference type="SMR" id="A0A9X0R873"/>
<evidence type="ECO:0000313" key="6">
    <source>
        <dbReference type="Proteomes" id="UP000615796"/>
    </source>
</evidence>
<evidence type="ECO:0000256" key="2">
    <source>
        <dbReference type="ARBA" id="ARBA00022679"/>
    </source>
</evidence>